<comment type="caution">
    <text evidence="1">The sequence shown here is derived from an EMBL/GenBank/DDBJ whole genome shotgun (WGS) entry which is preliminary data.</text>
</comment>
<proteinExistence type="predicted"/>
<protein>
    <submittedName>
        <fullName evidence="1">Uncharacterized protein</fullName>
    </submittedName>
</protein>
<dbReference type="EMBL" id="JAGEPF010000012">
    <property type="protein sequence ID" value="MBO2459840.1"/>
    <property type="molecule type" value="Genomic_DNA"/>
</dbReference>
<keyword evidence="2" id="KW-1185">Reference proteome</keyword>
<name>A0ABS3RSV4_9ACTN</name>
<reference evidence="1 2" key="1">
    <citation type="submission" date="2021-03" db="EMBL/GenBank/DDBJ databases">
        <title>Actinomadura violae sp. nov., isolated from lichen in Thailand.</title>
        <authorList>
            <person name="Kanchanasin P."/>
            <person name="Saeng-In P."/>
            <person name="Phongsopitanun W."/>
            <person name="Yuki M."/>
            <person name="Kudo T."/>
            <person name="Ohkuma M."/>
            <person name="Tanasupawat S."/>
        </authorList>
    </citation>
    <scope>NUCLEOTIDE SEQUENCE [LARGE SCALE GENOMIC DNA]</scope>
    <source>
        <strain evidence="1 2">LCR2-06</strain>
    </source>
</reference>
<gene>
    <name evidence="1" type="ORF">J4709_19860</name>
</gene>
<organism evidence="1 2">
    <name type="scientific">Actinomadura violacea</name>
    <dbReference type="NCBI Taxonomy" id="2819934"/>
    <lineage>
        <taxon>Bacteria</taxon>
        <taxon>Bacillati</taxon>
        <taxon>Actinomycetota</taxon>
        <taxon>Actinomycetes</taxon>
        <taxon>Streptosporangiales</taxon>
        <taxon>Thermomonosporaceae</taxon>
        <taxon>Actinomadura</taxon>
    </lineage>
</organism>
<dbReference type="RefSeq" id="WP_208242862.1">
    <property type="nucleotide sequence ID" value="NZ_JAGEPF010000012.1"/>
</dbReference>
<dbReference type="Proteomes" id="UP000680206">
    <property type="component" value="Unassembled WGS sequence"/>
</dbReference>
<accession>A0ABS3RSV4</accession>
<sequence>MPFTIVCHHHTDDRIGRAAEHWDDRDGAAKALSTKVEEVARVAGLSEAHIRDTVAETAETGRFVILGLITWVIADIDRPDQEITEFADRARQLVLEAACHDPALILASEDSHP</sequence>
<evidence type="ECO:0000313" key="2">
    <source>
        <dbReference type="Proteomes" id="UP000680206"/>
    </source>
</evidence>
<evidence type="ECO:0000313" key="1">
    <source>
        <dbReference type="EMBL" id="MBO2459840.1"/>
    </source>
</evidence>